<dbReference type="AlphaFoldDB" id="A0A7R8CYK2"/>
<keyword evidence="4" id="KW-1185">Reference proteome</keyword>
<accession>A0A7R8CYK2</accession>
<feature type="region of interest" description="Disordered" evidence="2">
    <location>
        <begin position="334"/>
        <end position="492"/>
    </location>
</feature>
<feature type="compositionally biased region" description="Gly residues" evidence="2">
    <location>
        <begin position="702"/>
        <end position="711"/>
    </location>
</feature>
<name>A0A7R8CYK2_LEPSM</name>
<evidence type="ECO:0000313" key="4">
    <source>
        <dbReference type="Proteomes" id="UP000675881"/>
    </source>
</evidence>
<feature type="compositionally biased region" description="Polar residues" evidence="2">
    <location>
        <begin position="663"/>
        <end position="673"/>
    </location>
</feature>
<reference evidence="3" key="1">
    <citation type="submission" date="2021-02" db="EMBL/GenBank/DDBJ databases">
        <authorList>
            <person name="Bekaert M."/>
        </authorList>
    </citation>
    <scope>NUCLEOTIDE SEQUENCE</scope>
    <source>
        <strain evidence="3">IoA-00</strain>
    </source>
</reference>
<sequence length="991" mass="112150">MKPWMMRASTTILPFSQFNDNSSSQSVARKMSVRELLPNFETKNNGGDDRLALEEETQTQQIPRRRVCSDTETLLYDTSSDEAPPLPLKCSLPPPSFEQEYLPMMNTKNGESFSVFGNIQTEDSHYVAMIPAKMIGHSSSTSALIRKKSLPSLPALSDPDEPSSIIHSRTPSQTLVMEHLQKEMNESQTVLFQGSGNPPPPPPPIEEDTYVDMNEDGTMNGDFNRKMKKKKQPILAPLESPRYCEIDESAVAPCPSHYEFLHSSSNNNNHNNNRHKSAEVLYHEIPEEHKSPLRPIEGLPDILGNNDSKKPTQLNVSDTFKPASFFLEHREKSLSLSKKVHHHSSSSSSSLRDRELPKTPTENHFNTDRALSHSNLSSTTPKATASTTEEDKESDKDDSKPLAGQGPPPPPPPHPPPPPPKVPYYVSDLHEQRTPITDESLARKTRRSNTPENVLLTRKEHHLNEGHLNEGFKPARGLEPPPPPEGIPPLDITRLSKETKSDDDYYWRENLRKASAQVISPPLPSLQSDSSHHHINGYIWDERSQRFYKLTNGGPSSKTQEQLKNQTFLGEGLPGTFSTNKKGRQSIITEVGEQDKFHGYHNDEYGEDCPASDTRMSRNNLEIQGPHILPHQLFREQQQQTQQQRTHHYNRRRRNRSADPSPIRSSPSITESSPGEICRPSSSASSLRSLIPISPSRVGSSTAGGGGGRSHSGGSSSFFYVCNGQGCSGSRCEFSASIRHWQSLIRLQDSSDTCSILGSESLNRLDESRKKLAETRDLLSKKLMSKQKRRISRNSPSPSSHEMSEYEREEDNRDLRQYIDEVQVVQFRRDNKRVSLLLIRKFRKNIWDFSSQDLLGKSHEELVLILIHLRRQSAALTEAIDASTAELENIIHSNEQPYLLVEDLRNHIRDLEEQHARGRPIVSLVDNMRRSDIQELLQRSLEVVRQNINEDKQLSKEERDSLVEEQKILENELSRVTNELETCQKKTGRML</sequence>
<protein>
    <submittedName>
        <fullName evidence="3">(salmon louse) hypothetical protein</fullName>
    </submittedName>
</protein>
<gene>
    <name evidence="3" type="ORF">LSAA_11533</name>
</gene>
<feature type="region of interest" description="Disordered" evidence="2">
    <location>
        <begin position="636"/>
        <end position="712"/>
    </location>
</feature>
<evidence type="ECO:0000256" key="1">
    <source>
        <dbReference type="SAM" id="Coils"/>
    </source>
</evidence>
<keyword evidence="1" id="KW-0175">Coiled coil</keyword>
<feature type="compositionally biased region" description="Basic residues" evidence="2">
    <location>
        <begin position="783"/>
        <end position="792"/>
    </location>
</feature>
<feature type="region of interest" description="Disordered" evidence="2">
    <location>
        <begin position="783"/>
        <end position="810"/>
    </location>
</feature>
<dbReference type="Proteomes" id="UP000675881">
    <property type="component" value="Chromosome 6"/>
</dbReference>
<dbReference type="EMBL" id="HG994585">
    <property type="protein sequence ID" value="CAF2969429.1"/>
    <property type="molecule type" value="Genomic_DNA"/>
</dbReference>
<feature type="compositionally biased region" description="Low complexity" evidence="2">
    <location>
        <begin position="679"/>
        <end position="701"/>
    </location>
</feature>
<feature type="compositionally biased region" description="Basic residues" evidence="2">
    <location>
        <begin position="645"/>
        <end position="655"/>
    </location>
</feature>
<proteinExistence type="predicted"/>
<evidence type="ECO:0000256" key="2">
    <source>
        <dbReference type="SAM" id="MobiDB-lite"/>
    </source>
</evidence>
<dbReference type="SUPFAM" id="SSF101447">
    <property type="entry name" value="Formin homology 2 domain (FH2 domain)"/>
    <property type="match status" value="1"/>
</dbReference>
<organism evidence="3 4">
    <name type="scientific">Lepeophtheirus salmonis</name>
    <name type="common">Salmon louse</name>
    <name type="synonym">Caligus salmonis</name>
    <dbReference type="NCBI Taxonomy" id="72036"/>
    <lineage>
        <taxon>Eukaryota</taxon>
        <taxon>Metazoa</taxon>
        <taxon>Ecdysozoa</taxon>
        <taxon>Arthropoda</taxon>
        <taxon>Crustacea</taxon>
        <taxon>Multicrustacea</taxon>
        <taxon>Hexanauplia</taxon>
        <taxon>Copepoda</taxon>
        <taxon>Siphonostomatoida</taxon>
        <taxon>Caligidae</taxon>
        <taxon>Lepeophtheirus</taxon>
    </lineage>
</organism>
<dbReference type="OrthoDB" id="43122at2759"/>
<feature type="region of interest" description="Disordered" evidence="2">
    <location>
        <begin position="288"/>
        <end position="316"/>
    </location>
</feature>
<feature type="compositionally biased region" description="Low complexity" evidence="2">
    <location>
        <begin position="377"/>
        <end position="387"/>
    </location>
</feature>
<evidence type="ECO:0000313" key="3">
    <source>
        <dbReference type="EMBL" id="CAF2969429.1"/>
    </source>
</evidence>
<feature type="coiled-coil region" evidence="1">
    <location>
        <begin position="945"/>
        <end position="986"/>
    </location>
</feature>
<feature type="compositionally biased region" description="Pro residues" evidence="2">
    <location>
        <begin position="406"/>
        <end position="422"/>
    </location>
</feature>